<name>A0A5J6WVP6_9GAMM</name>
<dbReference type="GO" id="GO:0004672">
    <property type="term" value="F:protein kinase activity"/>
    <property type="evidence" value="ECO:0007669"/>
    <property type="project" value="UniProtKB-ARBA"/>
</dbReference>
<dbReference type="KEGG" id="asim:FE240_09965"/>
<dbReference type="Pfam" id="PF01627">
    <property type="entry name" value="Hpt"/>
    <property type="match status" value="1"/>
</dbReference>
<feature type="domain" description="HPt" evidence="3">
    <location>
        <begin position="17"/>
        <end position="112"/>
    </location>
</feature>
<evidence type="ECO:0000259" key="3">
    <source>
        <dbReference type="PROSITE" id="PS50894"/>
    </source>
</evidence>
<keyword evidence="1" id="KW-0902">Two-component regulatory system</keyword>
<dbReference type="EMBL" id="CP040449">
    <property type="protein sequence ID" value="QFI54982.1"/>
    <property type="molecule type" value="Genomic_DNA"/>
</dbReference>
<dbReference type="SUPFAM" id="SSF47226">
    <property type="entry name" value="Histidine-containing phosphotransfer domain, HPT domain"/>
    <property type="match status" value="1"/>
</dbReference>
<dbReference type="InterPro" id="IPR008207">
    <property type="entry name" value="Sig_transdc_His_kin_Hpt_dom"/>
</dbReference>
<dbReference type="OrthoDB" id="5600374at2"/>
<dbReference type="CDD" id="cd00088">
    <property type="entry name" value="HPT"/>
    <property type="match status" value="1"/>
</dbReference>
<proteinExistence type="predicted"/>
<dbReference type="InterPro" id="IPR036641">
    <property type="entry name" value="HPT_dom_sf"/>
</dbReference>
<keyword evidence="2" id="KW-0597">Phosphoprotein</keyword>
<dbReference type="Proteomes" id="UP000594034">
    <property type="component" value="Chromosome"/>
</dbReference>
<accession>A0A5J6WVP6</accession>
<dbReference type="GO" id="GO:0000160">
    <property type="term" value="P:phosphorelay signal transduction system"/>
    <property type="evidence" value="ECO:0007669"/>
    <property type="project" value="UniProtKB-KW"/>
</dbReference>
<evidence type="ECO:0000256" key="2">
    <source>
        <dbReference type="PROSITE-ProRule" id="PRU00110"/>
    </source>
</evidence>
<evidence type="ECO:0000256" key="1">
    <source>
        <dbReference type="ARBA" id="ARBA00023012"/>
    </source>
</evidence>
<evidence type="ECO:0000313" key="5">
    <source>
        <dbReference type="Proteomes" id="UP000594034"/>
    </source>
</evidence>
<dbReference type="AlphaFoldDB" id="A0A5J6WVP6"/>
<feature type="modified residue" description="Phosphohistidine" evidence="2">
    <location>
        <position position="56"/>
    </location>
</feature>
<dbReference type="SMART" id="SM00073">
    <property type="entry name" value="HPT"/>
    <property type="match status" value="1"/>
</dbReference>
<gene>
    <name evidence="4" type="ORF">FE240_09965</name>
</gene>
<reference evidence="4 5" key="1">
    <citation type="submission" date="2019-05" db="EMBL/GenBank/DDBJ databases">
        <title>OXA-830, a novel chromosomally encoded expanded-spectrum class D beta-lactamase in Aeromonas simiae.</title>
        <authorList>
            <person name="Zhou W."/>
            <person name="Chen Q."/>
        </authorList>
    </citation>
    <scope>NUCLEOTIDE SEQUENCE [LARGE SCALE GENOMIC DNA]</scope>
    <source>
        <strain evidence="4 5">A6</strain>
    </source>
</reference>
<dbReference type="Gene3D" id="1.20.120.160">
    <property type="entry name" value="HPT domain"/>
    <property type="match status" value="1"/>
</dbReference>
<organism evidence="4 5">
    <name type="scientific">Aeromonas simiae</name>
    <dbReference type="NCBI Taxonomy" id="218936"/>
    <lineage>
        <taxon>Bacteria</taxon>
        <taxon>Pseudomonadati</taxon>
        <taxon>Pseudomonadota</taxon>
        <taxon>Gammaproteobacteria</taxon>
        <taxon>Aeromonadales</taxon>
        <taxon>Aeromonadaceae</taxon>
        <taxon>Aeromonas</taxon>
    </lineage>
</organism>
<dbReference type="RefSeq" id="WP_042044794.1">
    <property type="nucleotide sequence ID" value="NZ_CDBY01000007.1"/>
</dbReference>
<sequence length="113" mass="12276">MELLNRNTLRQLEADIGSDMLPMVIGVFLDEVGQQRAQLVPLLQQQSWEALGRLAHSLKSSCGSYGAEVSQQQAARLEQACREGDTPAVMEALVAQLEASLGDVLGELANLRQ</sequence>
<protein>
    <submittedName>
        <fullName evidence="4">Hpt domain-containing protein</fullName>
    </submittedName>
</protein>
<evidence type="ECO:0000313" key="4">
    <source>
        <dbReference type="EMBL" id="QFI54982.1"/>
    </source>
</evidence>
<dbReference type="PROSITE" id="PS50894">
    <property type="entry name" value="HPT"/>
    <property type="match status" value="1"/>
</dbReference>
<keyword evidence="5" id="KW-1185">Reference proteome</keyword>